<dbReference type="EMBL" id="UPPP01000105">
    <property type="protein sequence ID" value="VBB08992.1"/>
    <property type="molecule type" value="Genomic_DNA"/>
</dbReference>
<protein>
    <submittedName>
        <fullName evidence="7">Endonuclease/exonuclease/phosphatase</fullName>
    </submittedName>
</protein>
<dbReference type="GO" id="GO:0046872">
    <property type="term" value="F:metal ion binding"/>
    <property type="evidence" value="ECO:0007669"/>
    <property type="project" value="UniProtKB-KW"/>
</dbReference>
<keyword evidence="7" id="KW-0269">Exonuclease</keyword>
<keyword evidence="2 5" id="KW-0479">Metal-binding</keyword>
<accession>A0A498RFY7</accession>
<keyword evidence="7" id="KW-0540">Nuclease</keyword>
<dbReference type="InterPro" id="IPR036691">
    <property type="entry name" value="Endo/exonu/phosph_ase_sf"/>
</dbReference>
<dbReference type="CDD" id="cd09087">
    <property type="entry name" value="Ape1-like_AP-endo"/>
    <property type="match status" value="1"/>
</dbReference>
<dbReference type="GO" id="GO:0008081">
    <property type="term" value="F:phosphoric diester hydrolase activity"/>
    <property type="evidence" value="ECO:0007669"/>
    <property type="project" value="TreeGrafter"/>
</dbReference>
<dbReference type="GO" id="GO:0003677">
    <property type="term" value="F:DNA binding"/>
    <property type="evidence" value="ECO:0007669"/>
    <property type="project" value="InterPro"/>
</dbReference>
<dbReference type="GO" id="GO:0008311">
    <property type="term" value="F:double-stranded DNA 3'-5' DNA exonuclease activity"/>
    <property type="evidence" value="ECO:0007669"/>
    <property type="project" value="TreeGrafter"/>
</dbReference>
<dbReference type="SUPFAM" id="SSF56219">
    <property type="entry name" value="DNase I-like"/>
    <property type="match status" value="1"/>
</dbReference>
<evidence type="ECO:0000256" key="2">
    <source>
        <dbReference type="ARBA" id="ARBA00022723"/>
    </source>
</evidence>
<keyword evidence="3" id="KW-0378">Hydrolase</keyword>
<proteinExistence type="inferred from homology"/>
<feature type="binding site" evidence="5">
    <location>
        <position position="35"/>
    </location>
    <ligand>
        <name>Mg(2+)</name>
        <dbReference type="ChEBI" id="CHEBI:18420"/>
        <label>1</label>
    </ligand>
</feature>
<dbReference type="InterPro" id="IPR020847">
    <property type="entry name" value="AP_endonuclease_F1_BS"/>
</dbReference>
<evidence type="ECO:0000313" key="7">
    <source>
        <dbReference type="EMBL" id="VBB08992.1"/>
    </source>
</evidence>
<dbReference type="PANTHER" id="PTHR22748:SF6">
    <property type="entry name" value="DNA-(APURINIC OR APYRIMIDINIC SITE) ENDONUCLEASE"/>
    <property type="match status" value="1"/>
</dbReference>
<dbReference type="PROSITE" id="PS00726">
    <property type="entry name" value="AP_NUCLEASE_F1_1"/>
    <property type="match status" value="1"/>
</dbReference>
<feature type="binding site" evidence="5">
    <location>
        <position position="144"/>
    </location>
    <ligand>
        <name>Mg(2+)</name>
        <dbReference type="ChEBI" id="CHEBI:18420"/>
        <label>1</label>
    </ligand>
</feature>
<dbReference type="GO" id="GO:0006284">
    <property type="term" value="P:base-excision repair"/>
    <property type="evidence" value="ECO:0007669"/>
    <property type="project" value="TreeGrafter"/>
</dbReference>
<dbReference type="Gene3D" id="3.60.10.10">
    <property type="entry name" value="Endonuclease/exonuclease/phosphatase"/>
    <property type="match status" value="1"/>
</dbReference>
<dbReference type="GO" id="GO:0003906">
    <property type="term" value="F:DNA-(apurinic or apyrimidinic site) endonuclease activity"/>
    <property type="evidence" value="ECO:0007669"/>
    <property type="project" value="TreeGrafter"/>
</dbReference>
<evidence type="ECO:0000256" key="1">
    <source>
        <dbReference type="ARBA" id="ARBA00007092"/>
    </source>
</evidence>
<evidence type="ECO:0000256" key="4">
    <source>
        <dbReference type="ARBA" id="ARBA00022842"/>
    </source>
</evidence>
<evidence type="ECO:0000256" key="3">
    <source>
        <dbReference type="ARBA" id="ARBA00022801"/>
    </source>
</evidence>
<comment type="similarity">
    <text evidence="1">Belongs to the DNA repair enzymes AP/ExoA family.</text>
</comment>
<sequence>MKLLSWNVNGLRACLNKGFSDFFHAAGADIFCVQETKMQQDQAEFSFPGYAAYWNSAAKKGYSGTAVFTRIKPLSVTYGMNITKHDQEGRLITLEFEQFVLVNIYTPNSQRGLLRLDYRLEWENDFSAYLQKLDTAKPVIVCGDITLPTPKSTLKIRKQTGAMPVLPTKKETS</sequence>
<organism evidence="7 8">
    <name type="scientific">Lucifera butyrica</name>
    <dbReference type="NCBI Taxonomy" id="1351585"/>
    <lineage>
        <taxon>Bacteria</taxon>
        <taxon>Bacillati</taxon>
        <taxon>Bacillota</taxon>
        <taxon>Negativicutes</taxon>
        <taxon>Veillonellales</taxon>
        <taxon>Veillonellaceae</taxon>
        <taxon>Lucifera</taxon>
    </lineage>
</organism>
<keyword evidence="5" id="KW-0464">Manganese</keyword>
<name>A0A498RFY7_9FIRM</name>
<dbReference type="AlphaFoldDB" id="A0A498RFY7"/>
<dbReference type="NCBIfam" id="TIGR00633">
    <property type="entry name" value="xth"/>
    <property type="match status" value="1"/>
</dbReference>
<dbReference type="Proteomes" id="UP000277811">
    <property type="component" value="Unassembled WGS sequence"/>
</dbReference>
<keyword evidence="7" id="KW-0255">Endonuclease</keyword>
<evidence type="ECO:0000256" key="5">
    <source>
        <dbReference type="PIRSR" id="PIRSR604808-2"/>
    </source>
</evidence>
<evidence type="ECO:0000313" key="8">
    <source>
        <dbReference type="Proteomes" id="UP000277811"/>
    </source>
</evidence>
<keyword evidence="8" id="KW-1185">Reference proteome</keyword>
<dbReference type="InterPro" id="IPR004808">
    <property type="entry name" value="AP_endonuc_1"/>
</dbReference>
<dbReference type="Pfam" id="PF03372">
    <property type="entry name" value="Exo_endo_phos"/>
    <property type="match status" value="1"/>
</dbReference>
<reference evidence="7 8" key="1">
    <citation type="submission" date="2018-06" db="EMBL/GenBank/DDBJ databases">
        <authorList>
            <person name="Strepis N."/>
        </authorList>
    </citation>
    <scope>NUCLEOTIDE SEQUENCE [LARGE SCALE GENOMIC DNA]</scope>
    <source>
        <strain evidence="7">LUCI</strain>
    </source>
</reference>
<evidence type="ECO:0000259" key="6">
    <source>
        <dbReference type="Pfam" id="PF03372"/>
    </source>
</evidence>
<gene>
    <name evidence="7" type="ORF">LUCI_4278</name>
</gene>
<dbReference type="InterPro" id="IPR005135">
    <property type="entry name" value="Endo/exonuclease/phosphatase"/>
</dbReference>
<keyword evidence="4 5" id="KW-0460">Magnesium</keyword>
<dbReference type="PROSITE" id="PS51435">
    <property type="entry name" value="AP_NUCLEASE_F1_4"/>
    <property type="match status" value="1"/>
</dbReference>
<comment type="cofactor">
    <cofactor evidence="5">
        <name>Mg(2+)</name>
        <dbReference type="ChEBI" id="CHEBI:18420"/>
    </cofactor>
    <cofactor evidence="5">
        <name>Mn(2+)</name>
        <dbReference type="ChEBI" id="CHEBI:29035"/>
    </cofactor>
    <text evidence="5">Probably binds two magnesium or manganese ions per subunit.</text>
</comment>
<feature type="domain" description="Endonuclease/exonuclease/phosphatase" evidence="6">
    <location>
        <begin position="4"/>
        <end position="144"/>
    </location>
</feature>
<feature type="binding site" evidence="5">
    <location>
        <position position="7"/>
    </location>
    <ligand>
        <name>Mg(2+)</name>
        <dbReference type="ChEBI" id="CHEBI:18420"/>
        <label>1</label>
    </ligand>
</feature>
<dbReference type="PANTHER" id="PTHR22748">
    <property type="entry name" value="AP ENDONUCLEASE"/>
    <property type="match status" value="1"/>
</dbReference>